<organism evidence="2 3">
    <name type="scientific">Pontibacter virosus</name>
    <dbReference type="NCBI Taxonomy" id="1765052"/>
    <lineage>
        <taxon>Bacteria</taxon>
        <taxon>Pseudomonadati</taxon>
        <taxon>Bacteroidota</taxon>
        <taxon>Cytophagia</taxon>
        <taxon>Cytophagales</taxon>
        <taxon>Hymenobacteraceae</taxon>
        <taxon>Pontibacter</taxon>
    </lineage>
</organism>
<dbReference type="InterPro" id="IPR004919">
    <property type="entry name" value="GmrSD_N"/>
</dbReference>
<gene>
    <name evidence="2" type="ORF">C8E01_106224</name>
</gene>
<dbReference type="Pfam" id="PF03235">
    <property type="entry name" value="GmrSD_N"/>
    <property type="match status" value="1"/>
</dbReference>
<accession>A0A2U1AWW2</accession>
<dbReference type="AlphaFoldDB" id="A0A2U1AWW2"/>
<evidence type="ECO:0000259" key="1">
    <source>
        <dbReference type="Pfam" id="PF03235"/>
    </source>
</evidence>
<keyword evidence="3" id="KW-1185">Reference proteome</keyword>
<dbReference type="PANTHER" id="PTHR39639:SF1">
    <property type="entry name" value="DUF262 DOMAIN-CONTAINING PROTEIN"/>
    <property type="match status" value="1"/>
</dbReference>
<protein>
    <submittedName>
        <fullName evidence="2">Uncharacterized protein DUF262</fullName>
    </submittedName>
</protein>
<reference evidence="2 3" key="1">
    <citation type="submission" date="2018-04" db="EMBL/GenBank/DDBJ databases">
        <title>Genomic Encyclopedia of Type Strains, Phase IV (KMG-IV): sequencing the most valuable type-strain genomes for metagenomic binning, comparative biology and taxonomic classification.</title>
        <authorList>
            <person name="Goeker M."/>
        </authorList>
    </citation>
    <scope>NUCLEOTIDE SEQUENCE [LARGE SCALE GENOMIC DNA]</scope>
    <source>
        <strain evidence="2 3">DSM 100231</strain>
    </source>
</reference>
<dbReference type="RefSeq" id="WP_116543612.1">
    <property type="nucleotide sequence ID" value="NZ_QEKI01000006.1"/>
</dbReference>
<proteinExistence type="predicted"/>
<dbReference type="EMBL" id="QEKI01000006">
    <property type="protein sequence ID" value="PVY40882.1"/>
    <property type="molecule type" value="Genomic_DNA"/>
</dbReference>
<sequence>MSKDIFEKDGEKLILDIPKEERYLNTASYDYSVEFIVGMMQNEHPKIILEVPFQRQYVWNDDKASQLIESIIMNVPIPPIYFAEEEDGKWLVIDGLQRLNSLLRFFQNEFGLKNLDILKDLEKNKFKDLPPKAKSLLANGLLRVNVIKKDSHEDIKYDIFMRLNKGAVTLNYQELRNCLYRGNLNNIAKNIVNTNTDLLAMLNLKHPHNRFVDVEFVIRFFSLFANLQRSDSGNYLIDGYTGRMVTFINSYMKGTKNISLEEARNLEAEFNKTIDKVKAVFGLENSFKDLTAAKLKPNKALADAILLSFTKFDKDKLVDNKDTIKQLLIDLLDHGVLDGKADVTFADSISLKTSDKDILNGRINTWLKALENALQI</sequence>
<evidence type="ECO:0000313" key="3">
    <source>
        <dbReference type="Proteomes" id="UP000245466"/>
    </source>
</evidence>
<comment type="caution">
    <text evidence="2">The sequence shown here is derived from an EMBL/GenBank/DDBJ whole genome shotgun (WGS) entry which is preliminary data.</text>
</comment>
<evidence type="ECO:0000313" key="2">
    <source>
        <dbReference type="EMBL" id="PVY40882.1"/>
    </source>
</evidence>
<name>A0A2U1AWW2_9BACT</name>
<dbReference type="PANTHER" id="PTHR39639">
    <property type="entry name" value="CHROMOSOME 16, WHOLE GENOME SHOTGUN SEQUENCE"/>
    <property type="match status" value="1"/>
</dbReference>
<dbReference type="Proteomes" id="UP000245466">
    <property type="component" value="Unassembled WGS sequence"/>
</dbReference>
<feature type="domain" description="GmrSD restriction endonucleases N-terminal" evidence="1">
    <location>
        <begin position="44"/>
        <end position="180"/>
    </location>
</feature>
<dbReference type="OrthoDB" id="9764212at2"/>